<evidence type="ECO:0000313" key="7">
    <source>
        <dbReference type="Proteomes" id="UP000006727"/>
    </source>
</evidence>
<dbReference type="PANTHER" id="PTHR34360:SF1">
    <property type="entry name" value="OS08G0519400 PROTEIN"/>
    <property type="match status" value="1"/>
</dbReference>
<dbReference type="Gramene" id="Pp3c15_14170V3.1">
    <property type="protein sequence ID" value="Pp3c15_14170V3.1"/>
    <property type="gene ID" value="Pp3c15_14170"/>
</dbReference>
<dbReference type="FunCoup" id="A0A2K1JD43">
    <property type="interactions" value="3885"/>
</dbReference>
<dbReference type="GeneID" id="112292912"/>
<feature type="chain" id="PRO_5043158089" evidence="4">
    <location>
        <begin position="33"/>
        <end position="428"/>
    </location>
</feature>
<protein>
    <submittedName>
        <fullName evidence="5 6">Uncharacterized protein</fullName>
    </submittedName>
</protein>
<feature type="signal peptide" evidence="4">
    <location>
        <begin position="1"/>
        <end position="32"/>
    </location>
</feature>
<sequence length="428" mass="48370">MLFEYFKMAPTKLLLSIVLLGLVLSTATVVKADEGINHEDDNEVLQLKIKINILEEESKTKELILSEKQSKITALEQEFNTLQARKEASENEALAQQKIDSAMSKVRELESQLQSLQAETEKLRVEANLYADYAKSVEESANTHLNDKEKVIKALEDQKDRLQKAERGLQIAEAAMLKAKAEAEEKAKKLEELHKGWLPPWAATHAEALQEVASSRWSTHGAPVAENLQRTVSNKAGDLHQFVKPHLDTFHSKVNPVIQQRWQKLVLAVAPHLETVKKAGVSSREYIAPYVATVKKTISPYVETTRQMIKPYVDQVKTFAAPHLEKVNTVAGPHYRRAVTAATSYHEKVQSHLNETLGQYEFLSSFVNNDVIWFLAAALLALPCVTVFMFLRSLFAPKRVVHHHKRHRSSHSGPSSNKKIRRSRQTDK</sequence>
<dbReference type="EMBL" id="ABEU02000015">
    <property type="protein sequence ID" value="PNR39450.1"/>
    <property type="molecule type" value="Genomic_DNA"/>
</dbReference>
<proteinExistence type="predicted"/>
<evidence type="ECO:0000313" key="5">
    <source>
        <dbReference type="EMBL" id="PNR39450.1"/>
    </source>
</evidence>
<dbReference type="OMA" id="EFIWFTA"/>
<dbReference type="Gramene" id="Pp3c15_14170V3.2">
    <property type="protein sequence ID" value="Pp3c15_14170V3.2"/>
    <property type="gene ID" value="Pp3c15_14170"/>
</dbReference>
<dbReference type="EnsemblPlants" id="Pp3c15_14170V3.1">
    <property type="protein sequence ID" value="Pp3c15_14170V3.1"/>
    <property type="gene ID" value="Pp3c15_14170"/>
</dbReference>
<feature type="coiled-coil region" evidence="1">
    <location>
        <begin position="37"/>
        <end position="193"/>
    </location>
</feature>
<feature type="transmembrane region" description="Helical" evidence="3">
    <location>
        <begin position="371"/>
        <end position="391"/>
    </location>
</feature>
<keyword evidence="3" id="KW-1133">Transmembrane helix</keyword>
<organism evidence="5">
    <name type="scientific">Physcomitrium patens</name>
    <name type="common">Spreading-leaved earth moss</name>
    <name type="synonym">Physcomitrella patens</name>
    <dbReference type="NCBI Taxonomy" id="3218"/>
    <lineage>
        <taxon>Eukaryota</taxon>
        <taxon>Viridiplantae</taxon>
        <taxon>Streptophyta</taxon>
        <taxon>Embryophyta</taxon>
        <taxon>Bryophyta</taxon>
        <taxon>Bryophytina</taxon>
        <taxon>Bryopsida</taxon>
        <taxon>Funariidae</taxon>
        <taxon>Funariales</taxon>
        <taxon>Funariaceae</taxon>
        <taxon>Physcomitrium</taxon>
    </lineage>
</organism>
<accession>A0A2K1JD43</accession>
<gene>
    <name evidence="6" type="primary">LOC112292912</name>
    <name evidence="5" type="ORF">PHYPA_019728</name>
</gene>
<keyword evidence="1" id="KW-0175">Coiled coil</keyword>
<keyword evidence="4" id="KW-0732">Signal</keyword>
<dbReference type="AlphaFoldDB" id="A0A2K1JD43"/>
<reference evidence="5 7" key="2">
    <citation type="journal article" date="2018" name="Plant J.">
        <title>The Physcomitrella patens chromosome-scale assembly reveals moss genome structure and evolution.</title>
        <authorList>
            <person name="Lang D."/>
            <person name="Ullrich K.K."/>
            <person name="Murat F."/>
            <person name="Fuchs J."/>
            <person name="Jenkins J."/>
            <person name="Haas F.B."/>
            <person name="Piednoel M."/>
            <person name="Gundlach H."/>
            <person name="Van Bel M."/>
            <person name="Meyberg R."/>
            <person name="Vives C."/>
            <person name="Morata J."/>
            <person name="Symeonidi A."/>
            <person name="Hiss M."/>
            <person name="Muchero W."/>
            <person name="Kamisugi Y."/>
            <person name="Saleh O."/>
            <person name="Blanc G."/>
            <person name="Decker E.L."/>
            <person name="van Gessel N."/>
            <person name="Grimwood J."/>
            <person name="Hayes R.D."/>
            <person name="Graham S.W."/>
            <person name="Gunter L.E."/>
            <person name="McDaniel S.F."/>
            <person name="Hoernstein S.N.W."/>
            <person name="Larsson A."/>
            <person name="Li F.W."/>
            <person name="Perroud P.F."/>
            <person name="Phillips J."/>
            <person name="Ranjan P."/>
            <person name="Rokshar D.S."/>
            <person name="Rothfels C.J."/>
            <person name="Schneider L."/>
            <person name="Shu S."/>
            <person name="Stevenson D.W."/>
            <person name="Thummler F."/>
            <person name="Tillich M."/>
            <person name="Villarreal Aguilar J.C."/>
            <person name="Widiez T."/>
            <person name="Wong G.K."/>
            <person name="Wymore A."/>
            <person name="Zhang Y."/>
            <person name="Zimmer A.D."/>
            <person name="Quatrano R.S."/>
            <person name="Mayer K.F.X."/>
            <person name="Goodstein D."/>
            <person name="Casacuberta J.M."/>
            <person name="Vandepoele K."/>
            <person name="Reski R."/>
            <person name="Cuming A.C."/>
            <person name="Tuskan G.A."/>
            <person name="Maumus F."/>
            <person name="Salse J."/>
            <person name="Schmutz J."/>
            <person name="Rensing S.A."/>
        </authorList>
    </citation>
    <scope>NUCLEOTIDE SEQUENCE [LARGE SCALE GENOMIC DNA]</scope>
    <source>
        <strain evidence="6 7">cv. Gransden 2004</strain>
    </source>
</reference>
<dbReference type="EnsemblPlants" id="Pp3c15_14170V3.2">
    <property type="protein sequence ID" value="Pp3c15_14170V3.2"/>
    <property type="gene ID" value="Pp3c15_14170"/>
</dbReference>
<reference evidence="6" key="3">
    <citation type="submission" date="2020-12" db="UniProtKB">
        <authorList>
            <consortium name="EnsemblPlants"/>
        </authorList>
    </citation>
    <scope>IDENTIFICATION</scope>
</reference>
<dbReference type="OrthoDB" id="2017695at2759"/>
<dbReference type="STRING" id="3218.A0A2K1JD43"/>
<keyword evidence="3" id="KW-0472">Membrane</keyword>
<evidence type="ECO:0000256" key="3">
    <source>
        <dbReference type="SAM" id="Phobius"/>
    </source>
</evidence>
<dbReference type="Proteomes" id="UP000006727">
    <property type="component" value="Chromosome 15"/>
</dbReference>
<evidence type="ECO:0000256" key="4">
    <source>
        <dbReference type="SAM" id="SignalP"/>
    </source>
</evidence>
<keyword evidence="3" id="KW-0812">Transmembrane</keyword>
<feature type="compositionally biased region" description="Basic residues" evidence="2">
    <location>
        <begin position="418"/>
        <end position="428"/>
    </location>
</feature>
<keyword evidence="7" id="KW-1185">Reference proteome</keyword>
<dbReference type="RefSeq" id="XP_024397665.1">
    <property type="nucleotide sequence ID" value="XM_024541897.2"/>
</dbReference>
<evidence type="ECO:0000313" key="6">
    <source>
        <dbReference type="EnsemblPlants" id="Pp3c15_14170V3.1"/>
    </source>
</evidence>
<dbReference type="PANTHER" id="PTHR34360">
    <property type="entry name" value="OS08G0519400 PROTEIN"/>
    <property type="match status" value="1"/>
</dbReference>
<dbReference type="SUPFAM" id="SSF58113">
    <property type="entry name" value="Apolipoprotein A-I"/>
    <property type="match status" value="1"/>
</dbReference>
<feature type="region of interest" description="Disordered" evidence="2">
    <location>
        <begin position="403"/>
        <end position="428"/>
    </location>
</feature>
<reference evidence="5 7" key="1">
    <citation type="journal article" date="2008" name="Science">
        <title>The Physcomitrella genome reveals evolutionary insights into the conquest of land by plants.</title>
        <authorList>
            <person name="Rensing S."/>
            <person name="Lang D."/>
            <person name="Zimmer A."/>
            <person name="Terry A."/>
            <person name="Salamov A."/>
            <person name="Shapiro H."/>
            <person name="Nishiyama T."/>
            <person name="Perroud P.-F."/>
            <person name="Lindquist E."/>
            <person name="Kamisugi Y."/>
            <person name="Tanahashi T."/>
            <person name="Sakakibara K."/>
            <person name="Fujita T."/>
            <person name="Oishi K."/>
            <person name="Shin-I T."/>
            <person name="Kuroki Y."/>
            <person name="Toyoda A."/>
            <person name="Suzuki Y."/>
            <person name="Hashimoto A."/>
            <person name="Yamaguchi K."/>
            <person name="Sugano A."/>
            <person name="Kohara Y."/>
            <person name="Fujiyama A."/>
            <person name="Anterola A."/>
            <person name="Aoki S."/>
            <person name="Ashton N."/>
            <person name="Barbazuk W.B."/>
            <person name="Barker E."/>
            <person name="Bennetzen J."/>
            <person name="Bezanilla M."/>
            <person name="Blankenship R."/>
            <person name="Cho S.H."/>
            <person name="Dutcher S."/>
            <person name="Estelle M."/>
            <person name="Fawcett J.A."/>
            <person name="Gundlach H."/>
            <person name="Hanada K."/>
            <person name="Heyl A."/>
            <person name="Hicks K.A."/>
            <person name="Hugh J."/>
            <person name="Lohr M."/>
            <person name="Mayer K."/>
            <person name="Melkozernov A."/>
            <person name="Murata T."/>
            <person name="Nelson D."/>
            <person name="Pils B."/>
            <person name="Prigge M."/>
            <person name="Reiss B."/>
            <person name="Renner T."/>
            <person name="Rombauts S."/>
            <person name="Rushton P."/>
            <person name="Sanderfoot A."/>
            <person name="Schween G."/>
            <person name="Shiu S.-H."/>
            <person name="Stueber K."/>
            <person name="Theodoulou F.L."/>
            <person name="Tu H."/>
            <person name="Van de Peer Y."/>
            <person name="Verrier P.J."/>
            <person name="Waters E."/>
            <person name="Wood A."/>
            <person name="Yang L."/>
            <person name="Cove D."/>
            <person name="Cuming A."/>
            <person name="Hasebe M."/>
            <person name="Lucas S."/>
            <person name="Mishler D.B."/>
            <person name="Reski R."/>
            <person name="Grigoriev I."/>
            <person name="Quatrano R.S."/>
            <person name="Boore J.L."/>
        </authorList>
    </citation>
    <scope>NUCLEOTIDE SEQUENCE [LARGE SCALE GENOMIC DNA]</scope>
    <source>
        <strain evidence="6 7">cv. Gransden 2004</strain>
    </source>
</reference>
<dbReference type="Gene3D" id="1.20.5.1230">
    <property type="entry name" value="Apolipoprotein A-I"/>
    <property type="match status" value="1"/>
</dbReference>
<dbReference type="KEGG" id="ppp:112292912"/>
<dbReference type="PaxDb" id="3218-PP1S104_156V6.1"/>
<name>A0A2K1JD43_PHYPA</name>
<evidence type="ECO:0000256" key="2">
    <source>
        <dbReference type="SAM" id="MobiDB-lite"/>
    </source>
</evidence>
<evidence type="ECO:0000256" key="1">
    <source>
        <dbReference type="SAM" id="Coils"/>
    </source>
</evidence>